<protein>
    <submittedName>
        <fullName evidence="2">ThiF family protein</fullName>
    </submittedName>
</protein>
<name>B3PBX0_CELJU</name>
<accession>B3PBX0</accession>
<dbReference type="InterPro" id="IPR000594">
    <property type="entry name" value="ThiF_NAD_FAD-bd"/>
</dbReference>
<dbReference type="eggNOG" id="COG1179">
    <property type="taxonomic scope" value="Bacteria"/>
</dbReference>
<feature type="domain" description="THIF-type NAD/FAD binding fold" evidence="1">
    <location>
        <begin position="27"/>
        <end position="174"/>
    </location>
</feature>
<dbReference type="InterPro" id="IPR035985">
    <property type="entry name" value="Ubiquitin-activating_enz"/>
</dbReference>
<dbReference type="GO" id="GO:0061503">
    <property type="term" value="F:tRNA threonylcarbamoyladenosine dehydratase"/>
    <property type="evidence" value="ECO:0007669"/>
    <property type="project" value="TreeGrafter"/>
</dbReference>
<dbReference type="Proteomes" id="UP000001036">
    <property type="component" value="Chromosome"/>
</dbReference>
<proteinExistence type="predicted"/>
<reference evidence="2 3" key="1">
    <citation type="journal article" date="2008" name="J. Bacteriol.">
        <title>Insights into plant cell wall degradation from the genome sequence of the soil bacterium Cellvibrio japonicus.</title>
        <authorList>
            <person name="Deboy R.T."/>
            <person name="Mongodin E.F."/>
            <person name="Fouts D.E."/>
            <person name="Tailford L.E."/>
            <person name="Khouri H."/>
            <person name="Emerson J.B."/>
            <person name="Mohamoud Y."/>
            <person name="Watkins K."/>
            <person name="Henrissat B."/>
            <person name="Gilbert H.J."/>
            <person name="Nelson K.E."/>
        </authorList>
    </citation>
    <scope>NUCLEOTIDE SEQUENCE [LARGE SCALE GENOMIC DNA]</scope>
    <source>
        <strain evidence="2 3">Ueda107</strain>
    </source>
</reference>
<dbReference type="Pfam" id="PF00899">
    <property type="entry name" value="ThiF"/>
    <property type="match status" value="1"/>
</dbReference>
<gene>
    <name evidence="2" type="ordered locus">CJA_1185</name>
</gene>
<dbReference type="GO" id="GO:0061504">
    <property type="term" value="P:cyclic threonylcarbamoyladenosine biosynthetic process"/>
    <property type="evidence" value="ECO:0007669"/>
    <property type="project" value="TreeGrafter"/>
</dbReference>
<dbReference type="EMBL" id="CP000934">
    <property type="protein sequence ID" value="ACE86125.1"/>
    <property type="molecule type" value="Genomic_DNA"/>
</dbReference>
<evidence type="ECO:0000313" key="2">
    <source>
        <dbReference type="EMBL" id="ACE86125.1"/>
    </source>
</evidence>
<dbReference type="PANTHER" id="PTHR43267">
    <property type="entry name" value="TRNA THREONYLCARBAMOYLADENOSINE DEHYDRATASE"/>
    <property type="match status" value="1"/>
</dbReference>
<sequence>MPDTSTPTLSPASLSPAYLQRFGGIARLYGQASLAALAQAHFVVVGLGGVGTWAAEALARSGIGELTLIEMDEVCITNTNRQSHALASNLGQSKNQVIAARLRDINPDIRLHCIEDFLARDNVRELISPQHHVVIDAMDAAHIKAALVAYCLAIKVRLVTVGSSGGKRDPQRVRVADLGHTQGDPMLHKIRTQLFRHYHFSRDPNRKFRVDAIYSDEQMVYPKPDGSVCMTKQVLQDGVKLDCTGGFGSSVMVTGSFGFLAATRAIERYLAKVSGQE</sequence>
<dbReference type="CDD" id="cd00755">
    <property type="entry name" value="YgdL_like"/>
    <property type="match status" value="1"/>
</dbReference>
<dbReference type="RefSeq" id="WP_012486832.1">
    <property type="nucleotide sequence ID" value="NC_010995.1"/>
</dbReference>
<dbReference type="KEGG" id="cja:CJA_1185"/>
<dbReference type="InterPro" id="IPR045886">
    <property type="entry name" value="ThiF/MoeB/HesA"/>
</dbReference>
<dbReference type="PANTHER" id="PTHR43267:SF1">
    <property type="entry name" value="TRNA THREONYLCARBAMOYLADENOSINE DEHYDRATASE"/>
    <property type="match status" value="1"/>
</dbReference>
<evidence type="ECO:0000313" key="3">
    <source>
        <dbReference type="Proteomes" id="UP000001036"/>
    </source>
</evidence>
<dbReference type="NCBIfam" id="NF011696">
    <property type="entry name" value="PRK15116.1"/>
    <property type="match status" value="1"/>
</dbReference>
<dbReference type="HOGENOM" id="CLU_013325_4_0_6"/>
<dbReference type="AlphaFoldDB" id="B3PBX0"/>
<evidence type="ECO:0000259" key="1">
    <source>
        <dbReference type="Pfam" id="PF00899"/>
    </source>
</evidence>
<dbReference type="SUPFAM" id="SSF69572">
    <property type="entry name" value="Activating enzymes of the ubiquitin-like proteins"/>
    <property type="match status" value="1"/>
</dbReference>
<organism evidence="2 3">
    <name type="scientific">Cellvibrio japonicus (strain Ueda107)</name>
    <name type="common">Pseudomonas fluorescens subsp. cellulosa</name>
    <dbReference type="NCBI Taxonomy" id="498211"/>
    <lineage>
        <taxon>Bacteria</taxon>
        <taxon>Pseudomonadati</taxon>
        <taxon>Pseudomonadota</taxon>
        <taxon>Gammaproteobacteria</taxon>
        <taxon>Cellvibrionales</taxon>
        <taxon>Cellvibrionaceae</taxon>
        <taxon>Cellvibrio</taxon>
    </lineage>
</organism>
<dbReference type="GO" id="GO:0008641">
    <property type="term" value="F:ubiquitin-like modifier activating enzyme activity"/>
    <property type="evidence" value="ECO:0007669"/>
    <property type="project" value="InterPro"/>
</dbReference>
<dbReference type="Gene3D" id="3.40.50.720">
    <property type="entry name" value="NAD(P)-binding Rossmann-like Domain"/>
    <property type="match status" value="1"/>
</dbReference>
<keyword evidence="3" id="KW-1185">Reference proteome</keyword>
<dbReference type="OrthoDB" id="272552at2"/>
<dbReference type="STRING" id="498211.CJA_1185"/>